<evidence type="ECO:0000313" key="2">
    <source>
        <dbReference type="Proteomes" id="UP000526892"/>
    </source>
</evidence>
<gene>
    <name evidence="1" type="ORF">HZS80_02395</name>
</gene>
<comment type="caution">
    <text evidence="1">The sequence shown here is derived from an EMBL/GenBank/DDBJ whole genome shotgun (WGS) entry which is preliminary data.</text>
</comment>
<proteinExistence type="predicted"/>
<dbReference type="EMBL" id="JACCDE010000002">
    <property type="protein sequence ID" value="NYS76585.1"/>
    <property type="molecule type" value="Genomic_DNA"/>
</dbReference>
<dbReference type="Proteomes" id="UP000526892">
    <property type="component" value="Unassembled WGS sequence"/>
</dbReference>
<dbReference type="InterPro" id="IPR008868">
    <property type="entry name" value="TniB"/>
</dbReference>
<accession>A0A7Z0LQ81</accession>
<keyword evidence="2" id="KW-1185">Reference proteome</keyword>
<protein>
    <submittedName>
        <fullName evidence="1">TniB family NTP-binding protein</fullName>
    </submittedName>
</protein>
<dbReference type="Pfam" id="PF05621">
    <property type="entry name" value="TniB"/>
    <property type="match status" value="1"/>
</dbReference>
<dbReference type="RefSeq" id="WP_179915051.1">
    <property type="nucleotide sequence ID" value="NZ_JACCDE010000002.1"/>
</dbReference>
<organism evidence="1 2">
    <name type="scientific">Vreelandella glaciei</name>
    <dbReference type="NCBI Taxonomy" id="186761"/>
    <lineage>
        <taxon>Bacteria</taxon>
        <taxon>Pseudomonadati</taxon>
        <taxon>Pseudomonadota</taxon>
        <taxon>Gammaproteobacteria</taxon>
        <taxon>Oceanospirillales</taxon>
        <taxon>Halomonadaceae</taxon>
        <taxon>Vreelandella</taxon>
    </lineage>
</organism>
<evidence type="ECO:0000313" key="1">
    <source>
        <dbReference type="EMBL" id="NYS76585.1"/>
    </source>
</evidence>
<reference evidence="1 2" key="1">
    <citation type="journal article" date="2003" name="Extremophiles">
        <title>Halomonas glaciei sp. nov. isolated from fast ice of Adelie Land, Antarctica.</title>
        <authorList>
            <person name="Reddy G.S."/>
            <person name="Raghavan P.U."/>
            <person name="Sarita N.B."/>
            <person name="Prakash J.S."/>
            <person name="Nagesh N."/>
            <person name="Delille D."/>
            <person name="Shivaji S."/>
        </authorList>
    </citation>
    <scope>NUCLEOTIDE SEQUENCE [LARGE SCALE GENOMIC DNA]</scope>
    <source>
        <strain evidence="1 2">DD39</strain>
    </source>
</reference>
<dbReference type="SUPFAM" id="SSF52540">
    <property type="entry name" value="P-loop containing nucleoside triphosphate hydrolases"/>
    <property type="match status" value="1"/>
</dbReference>
<dbReference type="Gene3D" id="3.40.50.300">
    <property type="entry name" value="P-loop containing nucleotide triphosphate hydrolases"/>
    <property type="match status" value="1"/>
</dbReference>
<dbReference type="InterPro" id="IPR027417">
    <property type="entry name" value="P-loop_NTPase"/>
</dbReference>
<sequence>MSTHLHPDLRYVLGLSAEERIAFMDQPRWIGYPLANRIIEAMRGLMEKPSRPRMPNLLIVGESNNGKTTIVQRLSKLHGQGYVNEDADPVKPVIVTQSPPSADEKGLYIAILESFWAPYRPTDPVSKLRYQVIHQLRACHTRLLIIDEFHSLLTGGAVKQRETMNAIKLLCNELMLPIVGVGTRDAVRVLHSDPQHASRFDVVTLPAWTLTEDFQKLLAGFEKTLPLKQVSQLHKPELAFSLHAVSGGNLGDLHRLLIECANEAILSGKERIDGDIIQSKAWLRPTRGIREVTL</sequence>
<name>A0A7Z0LQ81_9GAMM</name>
<dbReference type="AlphaFoldDB" id="A0A7Z0LQ81"/>